<reference evidence="2 3" key="1">
    <citation type="submission" date="2017-05" db="EMBL/GenBank/DDBJ databases">
        <authorList>
            <person name="Varghese N."/>
            <person name="Submissions S."/>
        </authorList>
    </citation>
    <scope>NUCLEOTIDE SEQUENCE [LARGE SCALE GENOMIC DNA]</scope>
    <source>
        <strain evidence="2 3">DSM 26001</strain>
    </source>
</reference>
<gene>
    <name evidence="2" type="ORF">SAMN06295970_1032</name>
</gene>
<evidence type="ECO:0000313" key="3">
    <source>
        <dbReference type="Proteomes" id="UP001158049"/>
    </source>
</evidence>
<name>A0ABY1PZG6_9BURK</name>
<sequence>MQVTQLSDAARRTLATWHELLERNAMEELDALLSDSIVFRSPVAHTPYPGKAAIKLVLKTVNTVFQNFQYHRSFVSEDGRSIVLEFSAEVDGKALKGIDMLRFDEEGRIEEFEVMVRPMSGLQALGAQMAAKLAPAYATLTGKGVAA</sequence>
<protein>
    <submittedName>
        <fullName evidence="2">SnoaL-like domain-containing protein</fullName>
    </submittedName>
</protein>
<evidence type="ECO:0000313" key="2">
    <source>
        <dbReference type="EMBL" id="SMP51199.1"/>
    </source>
</evidence>
<evidence type="ECO:0000259" key="1">
    <source>
        <dbReference type="Pfam" id="PF12680"/>
    </source>
</evidence>
<organism evidence="2 3">
    <name type="scientific">Noviherbaspirillum suwonense</name>
    <dbReference type="NCBI Taxonomy" id="1224511"/>
    <lineage>
        <taxon>Bacteria</taxon>
        <taxon>Pseudomonadati</taxon>
        <taxon>Pseudomonadota</taxon>
        <taxon>Betaproteobacteria</taxon>
        <taxon>Burkholderiales</taxon>
        <taxon>Oxalobacteraceae</taxon>
        <taxon>Noviherbaspirillum</taxon>
    </lineage>
</organism>
<dbReference type="Gene3D" id="3.10.450.50">
    <property type="match status" value="1"/>
</dbReference>
<feature type="domain" description="SnoaL-like" evidence="1">
    <location>
        <begin position="16"/>
        <end position="111"/>
    </location>
</feature>
<accession>A0ABY1PZG6</accession>
<dbReference type="Pfam" id="PF12680">
    <property type="entry name" value="SnoaL_2"/>
    <property type="match status" value="1"/>
</dbReference>
<dbReference type="Proteomes" id="UP001158049">
    <property type="component" value="Unassembled WGS sequence"/>
</dbReference>
<proteinExistence type="predicted"/>
<dbReference type="SUPFAM" id="SSF54427">
    <property type="entry name" value="NTF2-like"/>
    <property type="match status" value="1"/>
</dbReference>
<dbReference type="InterPro" id="IPR032710">
    <property type="entry name" value="NTF2-like_dom_sf"/>
</dbReference>
<keyword evidence="3" id="KW-1185">Reference proteome</keyword>
<dbReference type="RefSeq" id="WP_283441282.1">
    <property type="nucleotide sequence ID" value="NZ_FXUL01000003.1"/>
</dbReference>
<dbReference type="InterPro" id="IPR037401">
    <property type="entry name" value="SnoaL-like"/>
</dbReference>
<comment type="caution">
    <text evidence="2">The sequence shown here is derived from an EMBL/GenBank/DDBJ whole genome shotgun (WGS) entry which is preliminary data.</text>
</comment>
<dbReference type="EMBL" id="FXUL01000003">
    <property type="protein sequence ID" value="SMP51199.1"/>
    <property type="molecule type" value="Genomic_DNA"/>
</dbReference>